<dbReference type="EMBL" id="JAAVMX010000005">
    <property type="protein sequence ID" value="KAF4509046.1"/>
    <property type="molecule type" value="Genomic_DNA"/>
</dbReference>
<feature type="domain" description="Calcineurin-like phosphoesterase" evidence="2">
    <location>
        <begin position="63"/>
        <end position="161"/>
    </location>
</feature>
<dbReference type="AlphaFoldDB" id="A0A8H4V627"/>
<evidence type="ECO:0000259" key="2">
    <source>
        <dbReference type="Pfam" id="PF00149"/>
    </source>
</evidence>
<dbReference type="GO" id="GO:0016788">
    <property type="term" value="F:hydrolase activity, acting on ester bonds"/>
    <property type="evidence" value="ECO:0007669"/>
    <property type="project" value="TreeGrafter"/>
</dbReference>
<dbReference type="InterPro" id="IPR029052">
    <property type="entry name" value="Metallo-depent_PP-like"/>
</dbReference>
<name>A0A8H4V627_9HYPO</name>
<comment type="caution">
    <text evidence="3">The sequence shown here is derived from an EMBL/GenBank/DDBJ whole genome shotgun (WGS) entry which is preliminary data.</text>
</comment>
<reference evidence="3 4" key="1">
    <citation type="journal article" date="2020" name="Genome Biol. Evol.">
        <title>A new high-quality draft genome assembly of the Chinese cordyceps Ophiocordyceps sinensis.</title>
        <authorList>
            <person name="Shu R."/>
            <person name="Zhang J."/>
            <person name="Meng Q."/>
            <person name="Zhang H."/>
            <person name="Zhou G."/>
            <person name="Li M."/>
            <person name="Wu P."/>
            <person name="Zhao Y."/>
            <person name="Chen C."/>
            <person name="Qin Q."/>
        </authorList>
    </citation>
    <scope>NUCLEOTIDE SEQUENCE [LARGE SCALE GENOMIC DNA]</scope>
    <source>
        <strain evidence="3 4">IOZ07</strain>
    </source>
</reference>
<protein>
    <recommendedName>
        <fullName evidence="2">Calcineurin-like phosphoesterase domain-containing protein</fullName>
    </recommendedName>
</protein>
<dbReference type="Proteomes" id="UP000557566">
    <property type="component" value="Unassembled WGS sequence"/>
</dbReference>
<feature type="chain" id="PRO_5034277686" description="Calcineurin-like phosphoesterase domain-containing protein" evidence="1">
    <location>
        <begin position="20"/>
        <end position="443"/>
    </location>
</feature>
<dbReference type="PANTHER" id="PTHR32440">
    <property type="entry name" value="PHOSPHATASE DCR2-RELATED-RELATED"/>
    <property type="match status" value="1"/>
</dbReference>
<evidence type="ECO:0000256" key="1">
    <source>
        <dbReference type="SAM" id="SignalP"/>
    </source>
</evidence>
<organism evidence="3 4">
    <name type="scientific">Ophiocordyceps sinensis</name>
    <dbReference type="NCBI Taxonomy" id="72228"/>
    <lineage>
        <taxon>Eukaryota</taxon>
        <taxon>Fungi</taxon>
        <taxon>Dikarya</taxon>
        <taxon>Ascomycota</taxon>
        <taxon>Pezizomycotina</taxon>
        <taxon>Sordariomycetes</taxon>
        <taxon>Hypocreomycetidae</taxon>
        <taxon>Hypocreales</taxon>
        <taxon>Ophiocordycipitaceae</taxon>
        <taxon>Ophiocordyceps</taxon>
    </lineage>
</organism>
<accession>A0A8H4V627</accession>
<keyword evidence="1" id="KW-0732">Signal</keyword>
<dbReference type="CDD" id="cd07383">
    <property type="entry name" value="MPP_Dcr2"/>
    <property type="match status" value="1"/>
</dbReference>
<evidence type="ECO:0000313" key="4">
    <source>
        <dbReference type="Proteomes" id="UP000557566"/>
    </source>
</evidence>
<feature type="signal peptide" evidence="1">
    <location>
        <begin position="1"/>
        <end position="19"/>
    </location>
</feature>
<dbReference type="OrthoDB" id="783096at2759"/>
<proteinExistence type="predicted"/>
<dbReference type="Gene3D" id="3.60.21.10">
    <property type="match status" value="1"/>
</dbReference>
<dbReference type="GO" id="GO:0005737">
    <property type="term" value="C:cytoplasm"/>
    <property type="evidence" value="ECO:0007669"/>
    <property type="project" value="TreeGrafter"/>
</dbReference>
<dbReference type="InterPro" id="IPR004843">
    <property type="entry name" value="Calcineurin-like_PHP"/>
</dbReference>
<dbReference type="Pfam" id="PF00149">
    <property type="entry name" value="Metallophos"/>
    <property type="match status" value="1"/>
</dbReference>
<evidence type="ECO:0000313" key="3">
    <source>
        <dbReference type="EMBL" id="KAF4509046.1"/>
    </source>
</evidence>
<dbReference type="PANTHER" id="PTHR32440:SF11">
    <property type="entry name" value="METALLOPHOSPHOESTERASE DOMAIN-CONTAINING PROTEIN"/>
    <property type="match status" value="1"/>
</dbReference>
<dbReference type="SUPFAM" id="SSF56300">
    <property type="entry name" value="Metallo-dependent phosphatases"/>
    <property type="match status" value="1"/>
</dbReference>
<keyword evidence="4" id="KW-1185">Reference proteome</keyword>
<sequence length="443" mass="48725">MMLPILLALAAFVASSTQAALPAAKTPLTVSTEDQSVHGRATRAISPLTFDDNGNFQVAIFEDLHFGENAWDTWGPQQDINTVKVIDKVLDREFPNLVVFNGDLITGENAFLENSTDRIDQMVGPLLKRNLPWASTYGNHDYAYNVSGATILAREKNWPNCRTQRMVTGGSAGVSNYYLPVYAPDCSGPQCAPELLLWFFDSRGGAYYRERNAGGTPRAQPDWVDTSVVDWFQATSSSLSQSFGRTIPSLAFVHIPTFASQALQTEHGRDSIHPNYQPGINDDYPLAPQAKGWCSDGRNDGACAYGGQDVPFMKAIASTPGLIALFSGHDHGDSWCYKWDRLLPGMTVAGNGVNLCFGQRSGYGGYGHWIRGSRQVLVSRQKLRNSPEAETWIRLESGGYVGSVTLNDRYGKDLYPATPNDKTYCPTCDYSVITEREVKTETT</sequence>
<gene>
    <name evidence="3" type="ORF">G6O67_005355</name>
</gene>